<dbReference type="AlphaFoldDB" id="A0A1B0GP39"/>
<dbReference type="EMBL" id="AJVK01033085">
    <property type="status" value="NOT_ANNOTATED_CDS"/>
    <property type="molecule type" value="Genomic_DNA"/>
</dbReference>
<protein>
    <submittedName>
        <fullName evidence="1">Uncharacterized protein</fullName>
    </submittedName>
</protein>
<organism evidence="1 2">
    <name type="scientific">Phlebotomus papatasi</name>
    <name type="common">Sandfly</name>
    <dbReference type="NCBI Taxonomy" id="29031"/>
    <lineage>
        <taxon>Eukaryota</taxon>
        <taxon>Metazoa</taxon>
        <taxon>Ecdysozoa</taxon>
        <taxon>Arthropoda</taxon>
        <taxon>Hexapoda</taxon>
        <taxon>Insecta</taxon>
        <taxon>Pterygota</taxon>
        <taxon>Neoptera</taxon>
        <taxon>Endopterygota</taxon>
        <taxon>Diptera</taxon>
        <taxon>Nematocera</taxon>
        <taxon>Psychodoidea</taxon>
        <taxon>Psychodidae</taxon>
        <taxon>Phlebotomus</taxon>
        <taxon>Phlebotomus</taxon>
    </lineage>
</organism>
<accession>A0A1B0GP39</accession>
<evidence type="ECO:0000313" key="1">
    <source>
        <dbReference type="EnsemblMetazoa" id="PPAI006456-PA"/>
    </source>
</evidence>
<sequence length="28" mass="3189">MKRCTIKHDPQISSKIQRGNCTTSIKTL</sequence>
<proteinExistence type="predicted"/>
<evidence type="ECO:0000313" key="2">
    <source>
        <dbReference type="Proteomes" id="UP000092462"/>
    </source>
</evidence>
<dbReference type="EnsemblMetazoa" id="PPAI006456-RA">
    <property type="protein sequence ID" value="PPAI006456-PA"/>
    <property type="gene ID" value="PPAI006456"/>
</dbReference>
<dbReference type="VEuPathDB" id="VectorBase:PPAI006456"/>
<keyword evidence="2" id="KW-1185">Reference proteome</keyword>
<dbReference type="Proteomes" id="UP000092462">
    <property type="component" value="Unassembled WGS sequence"/>
</dbReference>
<name>A0A1B0GP39_PHLPP</name>
<reference evidence="1" key="1">
    <citation type="submission" date="2022-08" db="UniProtKB">
        <authorList>
            <consortium name="EnsemblMetazoa"/>
        </authorList>
    </citation>
    <scope>IDENTIFICATION</scope>
    <source>
        <strain evidence="1">Israel</strain>
    </source>
</reference>